<gene>
    <name evidence="8" type="ORF">KRX52_09335</name>
</gene>
<comment type="caution">
    <text evidence="8">The sequence shown here is derived from an EMBL/GenBank/DDBJ whole genome shotgun (WGS) entry which is preliminary data.</text>
</comment>
<dbReference type="PANTHER" id="PTHR43806:SF11">
    <property type="entry name" value="CEREVISIN-RELATED"/>
    <property type="match status" value="1"/>
</dbReference>
<dbReference type="RefSeq" id="WP_217681464.1">
    <property type="nucleotide sequence ID" value="NZ_JAHRGL010000019.1"/>
</dbReference>
<feature type="signal peptide" evidence="6">
    <location>
        <begin position="1"/>
        <end position="23"/>
    </location>
</feature>
<dbReference type="EMBL" id="JAHRGL010000019">
    <property type="protein sequence ID" value="MBV2133003.1"/>
    <property type="molecule type" value="Genomic_DNA"/>
</dbReference>
<organism evidence="8 9">
    <name type="scientific">Geopseudomonas aromaticivorans</name>
    <dbReference type="NCBI Taxonomy" id="2849492"/>
    <lineage>
        <taxon>Bacteria</taxon>
        <taxon>Pseudomonadati</taxon>
        <taxon>Pseudomonadota</taxon>
        <taxon>Gammaproteobacteria</taxon>
        <taxon>Pseudomonadales</taxon>
        <taxon>Pseudomonadaceae</taxon>
        <taxon>Geopseudomonas</taxon>
    </lineage>
</organism>
<evidence type="ECO:0000256" key="4">
    <source>
        <dbReference type="PROSITE-ProRule" id="PRU01240"/>
    </source>
</evidence>
<comment type="similarity">
    <text evidence="4">Belongs to the peptidase S8 family.</text>
</comment>
<dbReference type="PROSITE" id="PS00137">
    <property type="entry name" value="SUBTILASE_HIS"/>
    <property type="match status" value="1"/>
</dbReference>
<feature type="active site" description="Charge relay system" evidence="4">
    <location>
        <position position="442"/>
    </location>
</feature>
<feature type="domain" description="PKD" evidence="7">
    <location>
        <begin position="529"/>
        <end position="605"/>
    </location>
</feature>
<sequence>MNPLQIIATVLALTLLGANNLLAATPPDLSKLNIPRYAPDRVLVKFKPGTTAVEMNAEHRNVHAVPLRTLPEIDVQVMQVPTGMVEATIAAYQHNPNVLYAEPDYYRLLVMPSEEPGPTLAGGANYFTEQWYLHNTGQNHLYVNQTIFGASLEVTSGTPNADINAPESWDQTTGKTGDPTSYDKPKIAVLDSGADCNIPDLSGKCLERVNVVGPNPGSGLDTCPTDEPACDNYGHGTFVAGEAVANTGNSEGIAGVGWNTGAGIFKVCYLEWVTDGIYIYEVGLCPVSGSSEAILLAASDQFANGSLVRSQYQVITMSYASDLIDPATGEITQTDASSAECDAIEFARNQGVLLIAAAGNNGNTSRTYPAACTDSTGKSTVLSVAASNHDDDRASFSTYSRSTDHWVSLAAPGQDIIGILPSANCGLTSDSDSCVDWWSGTSMSAPLVAGAAALVWDDLYTRLASSAPKAAADCNYAGMPCSLAVRERLEQNAAKIGAKGQNLLNWTANGRLDLAAALRNDVASTGGGSGTPPVAAFSYSCLGLTCTFSASGSGAGTLSYRWVWGDNSPDGTGTSPAHTYPASGVYTVTQTVTDSNGSTSVNATLNLKAGKRTVSGSVSSGNGGGSSGGGGSGCTHPKGKC</sequence>
<dbReference type="SMART" id="SM00089">
    <property type="entry name" value="PKD"/>
    <property type="match status" value="1"/>
</dbReference>
<name>A0ABS6MW21_9GAMM</name>
<dbReference type="InterPro" id="IPR022398">
    <property type="entry name" value="Peptidase_S8_His-AS"/>
</dbReference>
<evidence type="ECO:0000256" key="1">
    <source>
        <dbReference type="ARBA" id="ARBA00022670"/>
    </source>
</evidence>
<keyword evidence="6" id="KW-0732">Signal</keyword>
<dbReference type="InterPro" id="IPR000209">
    <property type="entry name" value="Peptidase_S8/S53_dom"/>
</dbReference>
<dbReference type="InterPro" id="IPR022409">
    <property type="entry name" value="PKD/Chitinase_dom"/>
</dbReference>
<feature type="compositionally biased region" description="Polar residues" evidence="5">
    <location>
        <begin position="169"/>
        <end position="179"/>
    </location>
</feature>
<evidence type="ECO:0000256" key="5">
    <source>
        <dbReference type="SAM" id="MobiDB-lite"/>
    </source>
</evidence>
<dbReference type="PROSITE" id="PS00138">
    <property type="entry name" value="SUBTILASE_SER"/>
    <property type="match status" value="1"/>
</dbReference>
<feature type="active site" description="Charge relay system" evidence="4">
    <location>
        <position position="235"/>
    </location>
</feature>
<dbReference type="PROSITE" id="PS50093">
    <property type="entry name" value="PKD"/>
    <property type="match status" value="1"/>
</dbReference>
<dbReference type="InterPro" id="IPR054399">
    <property type="entry name" value="Fervidolysin-like_N_prodom"/>
</dbReference>
<dbReference type="InterPro" id="IPR023828">
    <property type="entry name" value="Peptidase_S8_Ser-AS"/>
</dbReference>
<feature type="region of interest" description="Disordered" evidence="5">
    <location>
        <begin position="613"/>
        <end position="641"/>
    </location>
</feature>
<accession>A0ABS6MW21</accession>
<evidence type="ECO:0000259" key="7">
    <source>
        <dbReference type="PROSITE" id="PS50093"/>
    </source>
</evidence>
<dbReference type="InterPro" id="IPR050131">
    <property type="entry name" value="Peptidase_S8_subtilisin-like"/>
</dbReference>
<evidence type="ECO:0000256" key="6">
    <source>
        <dbReference type="SAM" id="SignalP"/>
    </source>
</evidence>
<keyword evidence="1 4" id="KW-0645">Protease</keyword>
<dbReference type="Pfam" id="PF00082">
    <property type="entry name" value="Peptidase_S8"/>
    <property type="match status" value="1"/>
</dbReference>
<feature type="active site" description="Charge relay system" evidence="4">
    <location>
        <position position="191"/>
    </location>
</feature>
<dbReference type="Proteomes" id="UP000813068">
    <property type="component" value="Unassembled WGS sequence"/>
</dbReference>
<evidence type="ECO:0000256" key="2">
    <source>
        <dbReference type="ARBA" id="ARBA00022801"/>
    </source>
</evidence>
<dbReference type="PROSITE" id="PS51892">
    <property type="entry name" value="SUBTILASE"/>
    <property type="match status" value="1"/>
</dbReference>
<reference evidence="8 9" key="1">
    <citation type="submission" date="2021-06" db="EMBL/GenBank/DDBJ databases">
        <title>Differences between aerobic and microaerobic xylene degrading microbial communities.</title>
        <authorList>
            <person name="Banerjee S."/>
            <person name="Tancsics A."/>
        </authorList>
    </citation>
    <scope>NUCLEOTIDE SEQUENCE [LARGE SCALE GENOMIC DNA]</scope>
    <source>
        <strain evidence="8 9">MAP12</strain>
    </source>
</reference>
<keyword evidence="2 4" id="KW-0378">Hydrolase</keyword>
<proteinExistence type="inferred from homology"/>
<evidence type="ECO:0000256" key="3">
    <source>
        <dbReference type="ARBA" id="ARBA00022825"/>
    </source>
</evidence>
<dbReference type="CDD" id="cd00146">
    <property type="entry name" value="PKD"/>
    <property type="match status" value="1"/>
</dbReference>
<feature type="compositionally biased region" description="Gly residues" evidence="5">
    <location>
        <begin position="621"/>
        <end position="633"/>
    </location>
</feature>
<dbReference type="PANTHER" id="PTHR43806">
    <property type="entry name" value="PEPTIDASE S8"/>
    <property type="match status" value="1"/>
</dbReference>
<dbReference type="Pfam" id="PF22148">
    <property type="entry name" value="Fervidolysin_NPro-like"/>
    <property type="match status" value="1"/>
</dbReference>
<evidence type="ECO:0000313" key="9">
    <source>
        <dbReference type="Proteomes" id="UP000813068"/>
    </source>
</evidence>
<evidence type="ECO:0000313" key="8">
    <source>
        <dbReference type="EMBL" id="MBV2133003.1"/>
    </source>
</evidence>
<feature type="region of interest" description="Disordered" evidence="5">
    <location>
        <begin position="158"/>
        <end position="182"/>
    </location>
</feature>
<keyword evidence="3 4" id="KW-0720">Serine protease</keyword>
<dbReference type="InterPro" id="IPR000601">
    <property type="entry name" value="PKD_dom"/>
</dbReference>
<protein>
    <submittedName>
        <fullName evidence="8">S8 family serine peptidase</fullName>
    </submittedName>
</protein>
<keyword evidence="9" id="KW-1185">Reference proteome</keyword>
<feature type="chain" id="PRO_5046622398" evidence="6">
    <location>
        <begin position="24"/>
        <end position="641"/>
    </location>
</feature>
<dbReference type="Pfam" id="PF18911">
    <property type="entry name" value="PKD_4"/>
    <property type="match status" value="1"/>
</dbReference>